<proteinExistence type="predicted"/>
<sequence length="62" mass="6370">MAPAPDVVAESVVLAPQAVRVAKAATAATMAADRRPGILNMKSPSLFGSTFAKMQKESMPPG</sequence>
<reference evidence="1" key="1">
    <citation type="submission" date="2021-01" db="EMBL/GenBank/DDBJ databases">
        <title>Whole genome shotgun sequence of Actinoplanes cyaneus NBRC 14990.</title>
        <authorList>
            <person name="Komaki H."/>
            <person name="Tamura T."/>
        </authorList>
    </citation>
    <scope>NUCLEOTIDE SEQUENCE</scope>
    <source>
        <strain evidence="1">NBRC 14990</strain>
    </source>
</reference>
<gene>
    <name evidence="1" type="ORF">Acy02nite_09390</name>
</gene>
<organism evidence="1 2">
    <name type="scientific">Actinoplanes cyaneus</name>
    <dbReference type="NCBI Taxonomy" id="52696"/>
    <lineage>
        <taxon>Bacteria</taxon>
        <taxon>Bacillati</taxon>
        <taxon>Actinomycetota</taxon>
        <taxon>Actinomycetes</taxon>
        <taxon>Micromonosporales</taxon>
        <taxon>Micromonosporaceae</taxon>
        <taxon>Actinoplanes</taxon>
    </lineage>
</organism>
<evidence type="ECO:0000313" key="1">
    <source>
        <dbReference type="EMBL" id="GID63058.1"/>
    </source>
</evidence>
<dbReference type="Proteomes" id="UP000619479">
    <property type="component" value="Unassembled WGS sequence"/>
</dbReference>
<dbReference type="AlphaFoldDB" id="A0A919IGJ0"/>
<name>A0A919IGJ0_9ACTN</name>
<evidence type="ECO:0000313" key="2">
    <source>
        <dbReference type="Proteomes" id="UP000619479"/>
    </source>
</evidence>
<accession>A0A919IGJ0</accession>
<comment type="caution">
    <text evidence="1">The sequence shown here is derived from an EMBL/GenBank/DDBJ whole genome shotgun (WGS) entry which is preliminary data.</text>
</comment>
<protein>
    <submittedName>
        <fullName evidence="1">Uncharacterized protein</fullName>
    </submittedName>
</protein>
<dbReference type="EMBL" id="BOMH01000007">
    <property type="protein sequence ID" value="GID63058.1"/>
    <property type="molecule type" value="Genomic_DNA"/>
</dbReference>
<keyword evidence="2" id="KW-1185">Reference proteome</keyword>